<proteinExistence type="predicted"/>
<accession>A0A4Q2J4Z2</accession>
<keyword evidence="2" id="KW-1133">Transmembrane helix</keyword>
<dbReference type="Proteomes" id="UP000292881">
    <property type="component" value="Unassembled WGS sequence"/>
</dbReference>
<gene>
    <name evidence="3" type="ORF">ESO86_17405</name>
</gene>
<comment type="caution">
    <text evidence="3">The sequence shown here is derived from an EMBL/GenBank/DDBJ whole genome shotgun (WGS) entry which is preliminary data.</text>
</comment>
<dbReference type="EMBL" id="SDPL01000648">
    <property type="protein sequence ID" value="RXZ40082.1"/>
    <property type="molecule type" value="Genomic_DNA"/>
</dbReference>
<evidence type="ECO:0000256" key="2">
    <source>
        <dbReference type="SAM" id="Phobius"/>
    </source>
</evidence>
<dbReference type="RefSeq" id="WP_129236005.1">
    <property type="nucleotide sequence ID" value="NZ_SDPL01000648.1"/>
</dbReference>
<sequence>MDWTFWLAGIVIVGLVIVTQVFLHESRWSRRPRDEEPIDADASGSDPGRSTGGDLTGRSPSDPSANGEGDDDRSR</sequence>
<reference evidence="3 4" key="1">
    <citation type="submission" date="2019-01" db="EMBL/GenBank/DDBJ databases">
        <authorList>
            <person name="Li J."/>
        </authorList>
    </citation>
    <scope>NUCLEOTIDE SEQUENCE [LARGE SCALE GENOMIC DNA]</scope>
    <source>
        <strain evidence="3 4">CGMCC 4.7180</strain>
    </source>
</reference>
<feature type="transmembrane region" description="Helical" evidence="2">
    <location>
        <begin position="6"/>
        <end position="23"/>
    </location>
</feature>
<organism evidence="3 4">
    <name type="scientific">Agromyces binzhouensis</name>
    <dbReference type="NCBI Taxonomy" id="1817495"/>
    <lineage>
        <taxon>Bacteria</taxon>
        <taxon>Bacillati</taxon>
        <taxon>Actinomycetota</taxon>
        <taxon>Actinomycetes</taxon>
        <taxon>Micrococcales</taxon>
        <taxon>Microbacteriaceae</taxon>
        <taxon>Agromyces</taxon>
    </lineage>
</organism>
<name>A0A4Q2J4Z2_9MICO</name>
<keyword evidence="2" id="KW-0812">Transmembrane</keyword>
<keyword evidence="4" id="KW-1185">Reference proteome</keyword>
<keyword evidence="2" id="KW-0472">Membrane</keyword>
<evidence type="ECO:0000313" key="4">
    <source>
        <dbReference type="Proteomes" id="UP000292881"/>
    </source>
</evidence>
<evidence type="ECO:0000313" key="3">
    <source>
        <dbReference type="EMBL" id="RXZ40082.1"/>
    </source>
</evidence>
<feature type="region of interest" description="Disordered" evidence="1">
    <location>
        <begin position="28"/>
        <end position="75"/>
    </location>
</feature>
<evidence type="ECO:0000256" key="1">
    <source>
        <dbReference type="SAM" id="MobiDB-lite"/>
    </source>
</evidence>
<dbReference type="AlphaFoldDB" id="A0A4Q2J4Z2"/>
<protein>
    <submittedName>
        <fullName evidence="3">Uncharacterized protein</fullName>
    </submittedName>
</protein>